<feature type="domain" description="NADH:flavin oxidoreductase/NADH oxidase N-terminal" evidence="6">
    <location>
        <begin position="4"/>
        <end position="325"/>
    </location>
</feature>
<dbReference type="InterPro" id="IPR013785">
    <property type="entry name" value="Aldolase_TIM"/>
</dbReference>
<dbReference type="Proteomes" id="UP000192468">
    <property type="component" value="Unassembled WGS sequence"/>
</dbReference>
<sequence>MDNIFSKIHIKKHTIKNRIVMAPMVTFKYIDESGVVTKEHVEHYEKRAKGGVGLIITEAVCINPNGRLAQRQLRFWSDDYIDGMSKIAEVCHLNGSKVIAQIHHAGLNSSKDASKDIVAPSNFDKDGILARELEVFEIHDLQKDFIHAAKRAKKAGFDGIELHGAHGYLISQFLSPEINKRNDLYGGSTKNRARFASEIIEAIRSELGEEFIISIRMGSNDGSLKEAIEVAKEFEGAGVDLIDVSFGFNAAKANDIEVPENFAYNWIVYGGTEMKKQLKVPVIVVNDIKTPEQANYLVENKLSDFVALGKALLVDEEWVNEAEKKEPISKCFGCKRCNWFMGGSKCPGIIAKSK</sequence>
<dbReference type="SUPFAM" id="SSF51395">
    <property type="entry name" value="FMN-linked oxidoreductases"/>
    <property type="match status" value="1"/>
</dbReference>
<reference evidence="7 8" key="1">
    <citation type="submission" date="2017-04" db="EMBL/GenBank/DDBJ databases">
        <authorList>
            <person name="Afonso C.L."/>
            <person name="Miller P.J."/>
            <person name="Scott M.A."/>
            <person name="Spackman E."/>
            <person name="Goraichik I."/>
            <person name="Dimitrov K.M."/>
            <person name="Suarez D.L."/>
            <person name="Swayne D.E."/>
        </authorList>
    </citation>
    <scope>NUCLEOTIDE SEQUENCE [LARGE SCALE GENOMIC DNA]</scope>
    <source>
        <strain evidence="7 8">DSM 12555</strain>
    </source>
</reference>
<comment type="cofactor">
    <cofactor evidence="1">
        <name>FMN</name>
        <dbReference type="ChEBI" id="CHEBI:58210"/>
    </cofactor>
</comment>
<dbReference type="RefSeq" id="WP_084115159.1">
    <property type="nucleotide sequence ID" value="NZ_FWXH01000004.1"/>
</dbReference>
<dbReference type="STRING" id="1121291.SAMN02745134_01674"/>
<keyword evidence="4" id="KW-0521">NADP</keyword>
<dbReference type="GO" id="GO:0050661">
    <property type="term" value="F:NADP binding"/>
    <property type="evidence" value="ECO:0007669"/>
    <property type="project" value="InterPro"/>
</dbReference>
<keyword evidence="8" id="KW-1185">Reference proteome</keyword>
<dbReference type="AlphaFoldDB" id="A0A1W1XF22"/>
<dbReference type="PANTHER" id="PTHR43303:SF4">
    <property type="entry name" value="NADPH DEHYDROGENASE C23G7.10C-RELATED"/>
    <property type="match status" value="1"/>
</dbReference>
<evidence type="ECO:0000256" key="1">
    <source>
        <dbReference type="ARBA" id="ARBA00001917"/>
    </source>
</evidence>
<gene>
    <name evidence="7" type="ORF">SAMN02745134_01674</name>
</gene>
<dbReference type="GO" id="GO:0010181">
    <property type="term" value="F:FMN binding"/>
    <property type="evidence" value="ECO:0007669"/>
    <property type="project" value="InterPro"/>
</dbReference>
<evidence type="ECO:0000313" key="8">
    <source>
        <dbReference type="Proteomes" id="UP000192468"/>
    </source>
</evidence>
<keyword evidence="3" id="KW-0288">FMN</keyword>
<dbReference type="Gene3D" id="3.20.20.70">
    <property type="entry name" value="Aldolase class I"/>
    <property type="match status" value="1"/>
</dbReference>
<dbReference type="InterPro" id="IPR001155">
    <property type="entry name" value="OxRdtase_FMN_N"/>
</dbReference>
<dbReference type="PANTHER" id="PTHR43303">
    <property type="entry name" value="NADPH DEHYDROGENASE C23G7.10C-RELATED"/>
    <property type="match status" value="1"/>
</dbReference>
<accession>A0A1W1XF22</accession>
<evidence type="ECO:0000256" key="4">
    <source>
        <dbReference type="ARBA" id="ARBA00022857"/>
    </source>
</evidence>
<proteinExistence type="predicted"/>
<organism evidence="7 8">
    <name type="scientific">Clostridium acidisoli DSM 12555</name>
    <dbReference type="NCBI Taxonomy" id="1121291"/>
    <lineage>
        <taxon>Bacteria</taxon>
        <taxon>Bacillati</taxon>
        <taxon>Bacillota</taxon>
        <taxon>Clostridia</taxon>
        <taxon>Eubacteriales</taxon>
        <taxon>Clostridiaceae</taxon>
        <taxon>Clostridium</taxon>
    </lineage>
</organism>
<evidence type="ECO:0000256" key="2">
    <source>
        <dbReference type="ARBA" id="ARBA00022630"/>
    </source>
</evidence>
<protein>
    <submittedName>
        <fullName evidence="7">2,4-dienoyl-CoA reductase</fullName>
    </submittedName>
</protein>
<keyword evidence="2" id="KW-0285">Flavoprotein</keyword>
<evidence type="ECO:0000256" key="3">
    <source>
        <dbReference type="ARBA" id="ARBA00022643"/>
    </source>
</evidence>
<dbReference type="EMBL" id="FWXH01000004">
    <property type="protein sequence ID" value="SMC22655.1"/>
    <property type="molecule type" value="Genomic_DNA"/>
</dbReference>
<evidence type="ECO:0000259" key="6">
    <source>
        <dbReference type="Pfam" id="PF00724"/>
    </source>
</evidence>
<keyword evidence="5" id="KW-0560">Oxidoreductase</keyword>
<dbReference type="CDD" id="cd02803">
    <property type="entry name" value="OYE_like_FMN_family"/>
    <property type="match status" value="1"/>
</dbReference>
<name>A0A1W1XF22_9CLOT</name>
<dbReference type="OrthoDB" id="9772736at2"/>
<dbReference type="InterPro" id="IPR044152">
    <property type="entry name" value="YqjM-like"/>
</dbReference>
<evidence type="ECO:0000256" key="5">
    <source>
        <dbReference type="ARBA" id="ARBA00023002"/>
    </source>
</evidence>
<evidence type="ECO:0000313" key="7">
    <source>
        <dbReference type="EMBL" id="SMC22655.1"/>
    </source>
</evidence>
<dbReference type="GO" id="GO:0003959">
    <property type="term" value="F:NADPH dehydrogenase activity"/>
    <property type="evidence" value="ECO:0007669"/>
    <property type="project" value="InterPro"/>
</dbReference>
<dbReference type="Pfam" id="PF00724">
    <property type="entry name" value="Oxidored_FMN"/>
    <property type="match status" value="1"/>
</dbReference>